<evidence type="ECO:0000313" key="3">
    <source>
        <dbReference type="EMBL" id="ACX75206.1"/>
    </source>
</evidence>
<dbReference type="Proteomes" id="UP000001497">
    <property type="component" value="Chromosome"/>
</dbReference>
<dbReference type="PATRIC" id="fig|59374.8.peg.2016"/>
<evidence type="ECO:0000313" key="6">
    <source>
        <dbReference type="Proteomes" id="UP000001497"/>
    </source>
</evidence>
<name>C9RRM0_FIBSS</name>
<dbReference type="eggNOG" id="COG4704">
    <property type="taxonomic scope" value="Bacteria"/>
</dbReference>
<keyword evidence="4" id="KW-0449">Lipoprotein</keyword>
<gene>
    <name evidence="3" type="ordered locus">Fisuc_1611</name>
    <name evidence="4" type="ordered locus">FSU_2100</name>
</gene>
<dbReference type="OrthoDB" id="1121506at2"/>
<keyword evidence="6" id="KW-1185">Reference proteome</keyword>
<reference evidence="4" key="3">
    <citation type="submission" date="2010-08" db="EMBL/GenBank/DDBJ databases">
        <authorList>
            <person name="Durkin A.S."/>
            <person name="Nelson K.E."/>
            <person name="Morrison M."/>
            <person name="Forsberg C.W."/>
            <person name="Wilson D.B."/>
            <person name="Russell J.B."/>
            <person name="Cann I.K.O."/>
            <person name="Mackie R.I."/>
            <person name="White B.A."/>
        </authorList>
    </citation>
    <scope>NUCLEOTIDE SEQUENCE</scope>
    <source>
        <strain evidence="4">S85</strain>
    </source>
</reference>
<accession>C9RRM0</accession>
<organism evidence="4 5">
    <name type="scientific">Fibrobacter succinogenes (strain ATCC 19169 / S85)</name>
    <dbReference type="NCBI Taxonomy" id="59374"/>
    <lineage>
        <taxon>Bacteria</taxon>
        <taxon>Pseudomonadati</taxon>
        <taxon>Fibrobacterota</taxon>
        <taxon>Fibrobacteria</taxon>
        <taxon>Fibrobacterales</taxon>
        <taxon>Fibrobacteraceae</taxon>
        <taxon>Fibrobacter</taxon>
    </lineage>
</organism>
<dbReference type="PROSITE" id="PS51257">
    <property type="entry name" value="PROKAR_LIPOPROTEIN"/>
    <property type="match status" value="1"/>
</dbReference>
<dbReference type="AlphaFoldDB" id="C9RRM0"/>
<protein>
    <submittedName>
        <fullName evidence="4">Putative lipoprotein</fullName>
    </submittedName>
</protein>
<sequence length="694" mass="75675">MIRNESRFFGGVFAFALAFAFVSMFSACSEKVAGGSSDDSGIYAVKDLDVAGVSQKGPFVKSSAVTVQGIDCKTVELTHEIFEGSVKSDKGDFGVDDVNLSVSCALFEVTGHYFNEVTGKKSAGEVTLHALSDLSDRKHVNINMLTELEYRRVMHLVSEEHMDFADAKKQAEKEVLAAFGIKGDFDNFEDLTIFEGGDGNAALLAVSVMMQAETDEAGLAKRIDKFADSFAETGKWKDDETKAAIESWQIDAAANGTLDSIRKNVESLGYADVVPAFEKFVEAFQYSSSVTPRSSSSSKVPEPAEESSSSSAKADAGSEYDASANTLKDLRDGQIYRTVKIAGQVWMAENLNYEVENSSCFKNSADSCAKYGRLYTLPIQGVCPSGWHLPSGVELNALVTEAGGPIVAGLHLKSRTDWYRTVRGTDALGFAALPAGRWSEDNGFVGGVAAFWSSSERDSIHVYAMHLSDYRADITFSDKDNVAYSVRCLKNNDSVESSSSGSEASSSSVKIALACKMKNTDYCKYETLIDERDGQTYKTIKIGTQTWMAENLNYASLQPTDRLDSTSFCYENEPFNCEKDGRLYLWSAVMDSAATWSDNGKGCGYGVVCSPTFPVRGVCPAGWHVPNRDEVMELLDAVGGVDVAGDMLISEYSGCIDEVDLYGFSFRPTGRKRSEGYYDDDGEYGYMWTTTDDY</sequence>
<dbReference type="Pfam" id="PF09603">
    <property type="entry name" value="Fib_succ_major"/>
    <property type="match status" value="2"/>
</dbReference>
<reference evidence="5" key="2">
    <citation type="submission" date="2010-08" db="EMBL/GenBank/DDBJ databases">
        <title>Complete sequence of Fibrobacter succinogenes subsp. succinogenes S85.</title>
        <authorList>
            <person name="Durkin A.S."/>
            <person name="Nelson K.E."/>
            <person name="Morrison M."/>
            <person name="Forsberg C.W."/>
            <person name="Wilson D.B."/>
            <person name="Russell J.B."/>
            <person name="Cann I.K.O."/>
            <person name="Mackie R.I."/>
            <person name="White B.A."/>
        </authorList>
    </citation>
    <scope>NUCLEOTIDE SEQUENCE [LARGE SCALE GENOMIC DNA]</scope>
    <source>
        <strain evidence="5">ATCC 19169 / S85</strain>
    </source>
</reference>
<feature type="region of interest" description="Disordered" evidence="1">
    <location>
        <begin position="290"/>
        <end position="318"/>
    </location>
</feature>
<feature type="compositionally biased region" description="Low complexity" evidence="1">
    <location>
        <begin position="290"/>
        <end position="314"/>
    </location>
</feature>
<dbReference type="Proteomes" id="UP000000517">
    <property type="component" value="Chromosome"/>
</dbReference>
<evidence type="ECO:0000313" key="4">
    <source>
        <dbReference type="EMBL" id="ADL27405.1"/>
    </source>
</evidence>
<dbReference type="eggNOG" id="COG0406">
    <property type="taxonomic scope" value="Bacteria"/>
</dbReference>
<evidence type="ECO:0000313" key="5">
    <source>
        <dbReference type="Proteomes" id="UP000000517"/>
    </source>
</evidence>
<dbReference type="InterPro" id="IPR011871">
    <property type="entry name" value="Fib_succ_major"/>
</dbReference>
<dbReference type="STRING" id="59374.FSU_2100"/>
<proteinExistence type="predicted"/>
<evidence type="ECO:0000259" key="2">
    <source>
        <dbReference type="Pfam" id="PF09603"/>
    </source>
</evidence>
<dbReference type="KEGG" id="fsu:Fisuc_1611"/>
<feature type="domain" description="Fibrobacter succinogenes major paralogous" evidence="2">
    <location>
        <begin position="540"/>
        <end position="692"/>
    </location>
</feature>
<dbReference type="HOGENOM" id="CLU_022413_0_0_0"/>
<dbReference type="KEGG" id="fsc:FSU_2100"/>
<dbReference type="EMBL" id="CP001792">
    <property type="protein sequence ID" value="ACX75206.1"/>
    <property type="molecule type" value="Genomic_DNA"/>
</dbReference>
<reference evidence="3 6" key="1">
    <citation type="submission" date="2009-10" db="EMBL/GenBank/DDBJ databases">
        <title>Complete sequence of Fibrobacter succinogenes subsp. succinogenes S85.</title>
        <authorList>
            <consortium name="US DOE Joint Genome Institute"/>
            <person name="Lucas S."/>
            <person name="Copeland A."/>
            <person name="Lapidus A."/>
            <person name="Glavina del Rio T."/>
            <person name="Tice H."/>
            <person name="Bruce D."/>
            <person name="Goodwin L."/>
            <person name="Pitluck S."/>
            <person name="Chertkov O."/>
            <person name="Detter J.C."/>
            <person name="Han C."/>
            <person name="Tapia R."/>
            <person name="Larimer F."/>
            <person name="Land M."/>
            <person name="Hauser L."/>
            <person name="Kyrpides N."/>
            <person name="Mikhailova N."/>
            <person name="Weimer P.J."/>
            <person name="Stevenson D.M."/>
            <person name="Boyum J."/>
            <person name="Brumm P.I."/>
            <person name="Mead D."/>
        </authorList>
    </citation>
    <scope>NUCLEOTIDE SEQUENCE [LARGE SCALE GENOMIC DNA]</scope>
    <source>
        <strain evidence="6">ATCC 19169 / S85</strain>
        <strain evidence="3">S85</strain>
    </source>
</reference>
<dbReference type="NCBIfam" id="TIGR02145">
    <property type="entry name" value="Fib_succ_major"/>
    <property type="match status" value="2"/>
</dbReference>
<evidence type="ECO:0000256" key="1">
    <source>
        <dbReference type="SAM" id="MobiDB-lite"/>
    </source>
</evidence>
<dbReference type="EMBL" id="CP002158">
    <property type="protein sequence ID" value="ADL27405.1"/>
    <property type="molecule type" value="Genomic_DNA"/>
</dbReference>
<dbReference type="RefSeq" id="WP_014546290.1">
    <property type="nucleotide sequence ID" value="NC_013410.1"/>
</dbReference>
<feature type="domain" description="Fibrobacter succinogenes major paralogous" evidence="2">
    <location>
        <begin position="339"/>
        <end position="490"/>
    </location>
</feature>